<dbReference type="EC" id="2.5.1.47" evidence="4"/>
<dbReference type="KEGG" id="ptkz:JDV02_009363"/>
<evidence type="ECO:0000256" key="16">
    <source>
        <dbReference type="SAM" id="MobiDB-lite"/>
    </source>
</evidence>
<feature type="region of interest" description="Disordered" evidence="16">
    <location>
        <begin position="43"/>
        <end position="98"/>
    </location>
</feature>
<dbReference type="EMBL" id="CP086362">
    <property type="protein sequence ID" value="UNI23545.1"/>
    <property type="molecule type" value="Genomic_DNA"/>
</dbReference>
<protein>
    <recommendedName>
        <fullName evidence="12">Cysteine synthase 2</fullName>
        <ecNumber evidence="4">2.5.1.47</ecNumber>
    </recommendedName>
    <alternativeName>
        <fullName evidence="14">Cysteine synthase-like protein</fullName>
    </alternativeName>
    <alternativeName>
        <fullName evidence="13">O-acetylserine (thiol)-lyase 2</fullName>
    </alternativeName>
    <alternativeName>
        <fullName evidence="15">O-acetylserine sulfhydrylase 2</fullName>
    </alternativeName>
</protein>
<dbReference type="InterPro" id="IPR050214">
    <property type="entry name" value="Cys_Synth/Cystath_Beta-Synth"/>
</dbReference>
<evidence type="ECO:0000256" key="10">
    <source>
        <dbReference type="ARBA" id="ARBA00023136"/>
    </source>
</evidence>
<proteinExistence type="inferred from homology"/>
<dbReference type="PROSITE" id="PS00901">
    <property type="entry name" value="CYS_SYNTHASE"/>
    <property type="match status" value="1"/>
</dbReference>
<sequence length="473" mass="50923">MSLSDHPKAYGSAALAAAFAAGILVTLGFKDFYPDLEQWYQGSRDGSRRRRGAAARSSAGPRRRRSSFFWGGGGAPVQLEDREEQEPSSWPTTAPLPVPSAFDGDSKSTAVAAGIESCIGNTPLVEIHSLSVATGRTILAKAEFLNGAGNSPKDRVALSMIAEAERRGLLRPGRGDTIYEGTVGSTGISLATLARARGYRAHICMPDDQALEKSDLLHHLGARVERVPVAPITSPRHFVNLARARAAEHERRADDGSRGFFANQFESEANWHAHFATTGPEIWAQTDGGRLDAFVAGAGTGGTISGVARYLKLEAKLDALRVVLADPQGSGLYNKITHGVMYSSTEREGTRRRQQVDSIVEGIGINRVTENLEAGRDLIDDAVKVSDEQACRMARWLVENDGIFVGSSSSVNCVAAVQAAMALPEGSRVVTILCDSGTRHLSKFWKRIKEMGLEEEEAIDLFQELGITRPPSP</sequence>
<dbReference type="FunFam" id="3.40.50.1100:FF:000096">
    <property type="entry name" value="Related to cysteine synthase"/>
    <property type="match status" value="1"/>
</dbReference>
<keyword evidence="5 18" id="KW-0808">Transferase</keyword>
<dbReference type="SUPFAM" id="SSF53686">
    <property type="entry name" value="Tryptophan synthase beta subunit-like PLP-dependent enzymes"/>
    <property type="match status" value="1"/>
</dbReference>
<keyword evidence="6" id="KW-0812">Transmembrane</keyword>
<evidence type="ECO:0000256" key="12">
    <source>
        <dbReference type="ARBA" id="ARBA00072090"/>
    </source>
</evidence>
<evidence type="ECO:0000256" key="4">
    <source>
        <dbReference type="ARBA" id="ARBA00012681"/>
    </source>
</evidence>
<evidence type="ECO:0000256" key="9">
    <source>
        <dbReference type="ARBA" id="ARBA00023128"/>
    </source>
</evidence>
<keyword evidence="10" id="KW-0472">Membrane</keyword>
<evidence type="ECO:0000256" key="5">
    <source>
        <dbReference type="ARBA" id="ARBA00022679"/>
    </source>
</evidence>
<dbReference type="Gene3D" id="3.40.50.1100">
    <property type="match status" value="2"/>
</dbReference>
<evidence type="ECO:0000313" key="19">
    <source>
        <dbReference type="Proteomes" id="UP000829364"/>
    </source>
</evidence>
<evidence type="ECO:0000256" key="3">
    <source>
        <dbReference type="ARBA" id="ARBA00007103"/>
    </source>
</evidence>
<dbReference type="InterPro" id="IPR001216">
    <property type="entry name" value="P-phosphate_BS"/>
</dbReference>
<comment type="similarity">
    <text evidence="3">Belongs to the cysteine synthase/cystathionine beta-synthase family.</text>
</comment>
<dbReference type="InterPro" id="IPR036052">
    <property type="entry name" value="TrpB-like_PALP_sf"/>
</dbReference>
<organism evidence="18 19">
    <name type="scientific">Purpureocillium takamizusanense</name>
    <dbReference type="NCBI Taxonomy" id="2060973"/>
    <lineage>
        <taxon>Eukaryota</taxon>
        <taxon>Fungi</taxon>
        <taxon>Dikarya</taxon>
        <taxon>Ascomycota</taxon>
        <taxon>Pezizomycotina</taxon>
        <taxon>Sordariomycetes</taxon>
        <taxon>Hypocreomycetidae</taxon>
        <taxon>Hypocreales</taxon>
        <taxon>Ophiocordycipitaceae</taxon>
        <taxon>Purpureocillium</taxon>
    </lineage>
</organism>
<dbReference type="PANTHER" id="PTHR10314">
    <property type="entry name" value="CYSTATHIONINE BETA-SYNTHASE"/>
    <property type="match status" value="1"/>
</dbReference>
<feature type="domain" description="Tryptophan synthase beta chain-like PALP" evidence="17">
    <location>
        <begin position="116"/>
        <end position="435"/>
    </location>
</feature>
<dbReference type="InterPro" id="IPR001926">
    <property type="entry name" value="TrpB-like_PALP"/>
</dbReference>
<dbReference type="CDD" id="cd01561">
    <property type="entry name" value="CBS_like"/>
    <property type="match status" value="1"/>
</dbReference>
<evidence type="ECO:0000259" key="17">
    <source>
        <dbReference type="Pfam" id="PF00291"/>
    </source>
</evidence>
<dbReference type="GO" id="GO:0004124">
    <property type="term" value="F:cysteine synthase activity"/>
    <property type="evidence" value="ECO:0007669"/>
    <property type="project" value="UniProtKB-EC"/>
</dbReference>
<dbReference type="AlphaFoldDB" id="A0A9Q8QPK4"/>
<dbReference type="Proteomes" id="UP000829364">
    <property type="component" value="Chromosome 9"/>
</dbReference>
<gene>
    <name evidence="18" type="primary">cys12</name>
    <name evidence="18" type="ORF">JDV02_009363</name>
</gene>
<comment type="catalytic activity">
    <reaction evidence="11">
        <text>O-acetyl-L-serine + hydrogen sulfide = L-cysteine + acetate</text>
        <dbReference type="Rhea" id="RHEA:14829"/>
        <dbReference type="ChEBI" id="CHEBI:29919"/>
        <dbReference type="ChEBI" id="CHEBI:30089"/>
        <dbReference type="ChEBI" id="CHEBI:35235"/>
        <dbReference type="ChEBI" id="CHEBI:58340"/>
        <dbReference type="EC" id="2.5.1.47"/>
    </reaction>
</comment>
<comment type="cofactor">
    <cofactor evidence="1">
        <name>pyridoxal 5'-phosphate</name>
        <dbReference type="ChEBI" id="CHEBI:597326"/>
    </cofactor>
</comment>
<evidence type="ECO:0000256" key="15">
    <source>
        <dbReference type="ARBA" id="ARBA00079149"/>
    </source>
</evidence>
<evidence type="ECO:0000313" key="18">
    <source>
        <dbReference type="EMBL" id="UNI23545.1"/>
    </source>
</evidence>
<keyword evidence="7" id="KW-1000">Mitochondrion outer membrane</keyword>
<evidence type="ECO:0000256" key="7">
    <source>
        <dbReference type="ARBA" id="ARBA00022787"/>
    </source>
</evidence>
<name>A0A9Q8QPK4_9HYPO</name>
<dbReference type="GO" id="GO:0006535">
    <property type="term" value="P:cysteine biosynthetic process from serine"/>
    <property type="evidence" value="ECO:0007669"/>
    <property type="project" value="InterPro"/>
</dbReference>
<keyword evidence="9" id="KW-0496">Mitochondrion</keyword>
<dbReference type="Pfam" id="PF00291">
    <property type="entry name" value="PALP"/>
    <property type="match status" value="1"/>
</dbReference>
<dbReference type="OrthoDB" id="10259545at2759"/>
<keyword evidence="8" id="KW-1133">Transmembrane helix</keyword>
<evidence type="ECO:0000256" key="8">
    <source>
        <dbReference type="ARBA" id="ARBA00022989"/>
    </source>
</evidence>
<dbReference type="RefSeq" id="XP_047847026.1">
    <property type="nucleotide sequence ID" value="XM_047991016.1"/>
</dbReference>
<keyword evidence="19" id="KW-1185">Reference proteome</keyword>
<dbReference type="GeneID" id="72071308"/>
<dbReference type="GO" id="GO:0005741">
    <property type="term" value="C:mitochondrial outer membrane"/>
    <property type="evidence" value="ECO:0007669"/>
    <property type="project" value="UniProtKB-SubCell"/>
</dbReference>
<evidence type="ECO:0000256" key="6">
    <source>
        <dbReference type="ARBA" id="ARBA00022692"/>
    </source>
</evidence>
<evidence type="ECO:0000256" key="11">
    <source>
        <dbReference type="ARBA" id="ARBA00047931"/>
    </source>
</evidence>
<evidence type="ECO:0000256" key="2">
    <source>
        <dbReference type="ARBA" id="ARBA00004572"/>
    </source>
</evidence>
<comment type="subcellular location">
    <subcellularLocation>
        <location evidence="2">Mitochondrion outer membrane</location>
        <topology evidence="2">Single-pass membrane protein</topology>
    </subcellularLocation>
</comment>
<accession>A0A9Q8QPK4</accession>
<evidence type="ECO:0000256" key="13">
    <source>
        <dbReference type="ARBA" id="ARBA00078263"/>
    </source>
</evidence>
<evidence type="ECO:0000256" key="1">
    <source>
        <dbReference type="ARBA" id="ARBA00001933"/>
    </source>
</evidence>
<evidence type="ECO:0000256" key="14">
    <source>
        <dbReference type="ARBA" id="ARBA00078545"/>
    </source>
</evidence>
<reference evidence="18" key="1">
    <citation type="submission" date="2021-11" db="EMBL/GenBank/DDBJ databases">
        <title>Purpureocillium_takamizusanense_genome.</title>
        <authorList>
            <person name="Nguyen N.-H."/>
        </authorList>
    </citation>
    <scope>NUCLEOTIDE SEQUENCE</scope>
    <source>
        <strain evidence="18">PT3</strain>
    </source>
</reference>